<dbReference type="EMBL" id="BMIK01000001">
    <property type="protein sequence ID" value="GGC14427.1"/>
    <property type="molecule type" value="Genomic_DNA"/>
</dbReference>
<dbReference type="InterPro" id="IPR036895">
    <property type="entry name" value="Uracil-DNA_glycosylase-like_sf"/>
</dbReference>
<keyword evidence="2" id="KW-1185">Reference proteome</keyword>
<accession>A0ABQ1L1K6</accession>
<proteinExistence type="predicted"/>
<gene>
    <name evidence="1" type="ORF">GCM10011386_02690</name>
</gene>
<protein>
    <submittedName>
        <fullName evidence="1">Uncharacterized protein</fullName>
    </submittedName>
</protein>
<comment type="caution">
    <text evidence="1">The sequence shown here is derived from an EMBL/GenBank/DDBJ whole genome shotgun (WGS) entry which is preliminary data.</text>
</comment>
<sequence length="143" mass="16274">MPIVGKGGYLFDKNRKIQLLKDLNIGMTDIILEYERAVPKSPSDKDIIPKRYNDVLQLAVKHNIEEFLFVYQSAWKWFIHSQKGLPPVIMGRLTGLFLTGPQATITHQGKQIKCTLLPSPLGRGTKGLTLAIKLEMYKQYIYA</sequence>
<dbReference type="Proteomes" id="UP000597338">
    <property type="component" value="Unassembled WGS sequence"/>
</dbReference>
<reference evidence="2" key="1">
    <citation type="journal article" date="2019" name="Int. J. Syst. Evol. Microbiol.">
        <title>The Global Catalogue of Microorganisms (GCM) 10K type strain sequencing project: providing services to taxonomists for standard genome sequencing and annotation.</title>
        <authorList>
            <consortium name="The Broad Institute Genomics Platform"/>
            <consortium name="The Broad Institute Genome Sequencing Center for Infectious Disease"/>
            <person name="Wu L."/>
            <person name="Ma J."/>
        </authorList>
    </citation>
    <scope>NUCLEOTIDE SEQUENCE [LARGE SCALE GENOMIC DNA]</scope>
    <source>
        <strain evidence="2">CGMCC 1.15342</strain>
    </source>
</reference>
<organism evidence="1 2">
    <name type="scientific">Parapedobacter defluvii</name>
    <dbReference type="NCBI Taxonomy" id="2045106"/>
    <lineage>
        <taxon>Bacteria</taxon>
        <taxon>Pseudomonadati</taxon>
        <taxon>Bacteroidota</taxon>
        <taxon>Sphingobacteriia</taxon>
        <taxon>Sphingobacteriales</taxon>
        <taxon>Sphingobacteriaceae</taxon>
        <taxon>Parapedobacter</taxon>
    </lineage>
</organism>
<evidence type="ECO:0000313" key="2">
    <source>
        <dbReference type="Proteomes" id="UP000597338"/>
    </source>
</evidence>
<dbReference type="Gene3D" id="3.40.470.10">
    <property type="entry name" value="Uracil-DNA glycosylase-like domain"/>
    <property type="match status" value="1"/>
</dbReference>
<name>A0ABQ1L1K6_9SPHI</name>
<evidence type="ECO:0000313" key="1">
    <source>
        <dbReference type="EMBL" id="GGC14427.1"/>
    </source>
</evidence>